<evidence type="ECO:0000256" key="1">
    <source>
        <dbReference type="SAM" id="Coils"/>
    </source>
</evidence>
<evidence type="ECO:0000256" key="2">
    <source>
        <dbReference type="SAM" id="MobiDB-lite"/>
    </source>
</evidence>
<dbReference type="AlphaFoldDB" id="A0A1K1LBG8"/>
<dbReference type="EMBL" id="LT630450">
    <property type="protein sequence ID" value="SFV72053.1"/>
    <property type="molecule type" value="Genomic_DNA"/>
</dbReference>
<reference evidence="4" key="1">
    <citation type="submission" date="2016-10" db="EMBL/GenBank/DDBJ databases">
        <authorList>
            <person name="Wegmann U."/>
        </authorList>
    </citation>
    <scope>NUCLEOTIDE SEQUENCE [LARGE SCALE GENOMIC DNA]</scope>
</reference>
<keyword evidence="4" id="KW-1185">Reference proteome</keyword>
<dbReference type="Proteomes" id="UP000186323">
    <property type="component" value="Chromosome I"/>
</dbReference>
<feature type="region of interest" description="Disordered" evidence="2">
    <location>
        <begin position="1"/>
        <end position="28"/>
    </location>
</feature>
<dbReference type="KEGG" id="dpg:DESPIGER_0151"/>
<keyword evidence="1" id="KW-0175">Coiled coil</keyword>
<dbReference type="RefSeq" id="WP_072331768.1">
    <property type="nucleotide sequence ID" value="NZ_LT630450.1"/>
</dbReference>
<evidence type="ECO:0000313" key="3">
    <source>
        <dbReference type="EMBL" id="SFV72053.1"/>
    </source>
</evidence>
<organism evidence="3 4">
    <name type="scientific">Desulfovibrio piger</name>
    <dbReference type="NCBI Taxonomy" id="901"/>
    <lineage>
        <taxon>Bacteria</taxon>
        <taxon>Pseudomonadati</taxon>
        <taxon>Thermodesulfobacteriota</taxon>
        <taxon>Desulfovibrionia</taxon>
        <taxon>Desulfovibrionales</taxon>
        <taxon>Desulfovibrionaceae</taxon>
        <taxon>Desulfovibrio</taxon>
    </lineage>
</organism>
<sequence>MKDMDTPVIAAPARGRRPIDGPTPATPDIVSDQTTRAYVDELRQDTAVMPKAQLAQSLRVAEAAGMITAFQYNETANRVAMLKLFAQIRDSKAYKGARVTDRASGETVTVTTWEEFCNAHGYSRRKIDEDLQSLAAFGGDFMEMQEKLGLGYRDLRLLRNGIAALPPEERQAILDDVAAAEGPEEVKEKLADLRLELAKAKADRKELEADMQAKEKVSKEKSEKLDALEEQVARLTSMSPDDRVTARNEANAQARADVDSECQAVFVAVMGLASRCAAVMQDERSTDETCMWIHKRVSVLANSVAEALLGAGIDVDLRAYLELPQDDGTDMNDNRE</sequence>
<feature type="coiled-coil region" evidence="1">
    <location>
        <begin position="190"/>
        <end position="238"/>
    </location>
</feature>
<gene>
    <name evidence="3" type="ORF">DESPIGER_0151</name>
</gene>
<dbReference type="OrthoDB" id="8564384at2"/>
<evidence type="ECO:0000313" key="4">
    <source>
        <dbReference type="Proteomes" id="UP000186323"/>
    </source>
</evidence>
<protein>
    <submittedName>
        <fullName evidence="3">Uncharacterized protein</fullName>
    </submittedName>
</protein>
<name>A0A1K1LBG8_9BACT</name>
<accession>A0A1K1LBG8</accession>
<proteinExistence type="predicted"/>